<reference evidence="2 3" key="1">
    <citation type="submission" date="2015-03" db="EMBL/GenBank/DDBJ databases">
        <authorList>
            <person name="Hassan Y.I."/>
            <person name="Lepp D."/>
            <person name="Zhou T."/>
        </authorList>
    </citation>
    <scope>NUCLEOTIDE SEQUENCE [LARGE SCALE GENOMIC DNA]</scope>
    <source>
        <strain evidence="2 3">GH2-10</strain>
    </source>
</reference>
<comment type="caution">
    <text evidence="2">The sequence shown here is derived from an EMBL/GenBank/DDBJ whole genome shotgun (WGS) entry which is preliminary data.</text>
</comment>
<dbReference type="EMBL" id="LAJG01000023">
    <property type="protein sequence ID" value="KKB77953.1"/>
    <property type="molecule type" value="Genomic_DNA"/>
</dbReference>
<evidence type="ECO:0000313" key="3">
    <source>
        <dbReference type="Proteomes" id="UP000033514"/>
    </source>
</evidence>
<keyword evidence="1" id="KW-0472">Membrane</keyword>
<gene>
    <name evidence="2" type="ORF">VW35_12505</name>
</gene>
<sequence>MYASPEAVLAILGMAIVTLAIKACGLLLADRLPREGFAAAWLRHIPGAVLAALVAPALVTGSLAEIIAAAATAGVFLLSRSLFAAMATGVATVYLIRLLIAG</sequence>
<feature type="transmembrane region" description="Helical" evidence="1">
    <location>
        <begin position="49"/>
        <end position="76"/>
    </location>
</feature>
<feature type="transmembrane region" description="Helical" evidence="1">
    <location>
        <begin position="6"/>
        <end position="28"/>
    </location>
</feature>
<dbReference type="AlphaFoldDB" id="A0A0F5L6H1"/>
<accession>A0A0F5L6H1</accession>
<dbReference type="RefSeq" id="WP_046143414.1">
    <property type="nucleotide sequence ID" value="NZ_LAJG01000023.1"/>
</dbReference>
<protein>
    <recommendedName>
        <fullName evidence="4">Branched-chain amino acid ABC transporter</fullName>
    </recommendedName>
</protein>
<dbReference type="Pfam" id="PF05437">
    <property type="entry name" value="AzlD"/>
    <property type="match status" value="1"/>
</dbReference>
<feature type="transmembrane region" description="Helical" evidence="1">
    <location>
        <begin position="82"/>
        <end position="100"/>
    </location>
</feature>
<evidence type="ECO:0000256" key="1">
    <source>
        <dbReference type="SAM" id="Phobius"/>
    </source>
</evidence>
<evidence type="ECO:0008006" key="4">
    <source>
        <dbReference type="Google" id="ProtNLM"/>
    </source>
</evidence>
<keyword evidence="1" id="KW-0812">Transmembrane</keyword>
<organism evidence="2 3">
    <name type="scientific">Devosia soli</name>
    <dbReference type="NCBI Taxonomy" id="361041"/>
    <lineage>
        <taxon>Bacteria</taxon>
        <taxon>Pseudomonadati</taxon>
        <taxon>Pseudomonadota</taxon>
        <taxon>Alphaproteobacteria</taxon>
        <taxon>Hyphomicrobiales</taxon>
        <taxon>Devosiaceae</taxon>
        <taxon>Devosia</taxon>
    </lineage>
</organism>
<dbReference type="Proteomes" id="UP000033514">
    <property type="component" value="Unassembled WGS sequence"/>
</dbReference>
<dbReference type="STRING" id="361041.VW35_12505"/>
<keyword evidence="1" id="KW-1133">Transmembrane helix</keyword>
<keyword evidence="3" id="KW-1185">Reference proteome</keyword>
<evidence type="ECO:0000313" key="2">
    <source>
        <dbReference type="EMBL" id="KKB77953.1"/>
    </source>
</evidence>
<dbReference type="OrthoDB" id="7359303at2"/>
<name>A0A0F5L6H1_9HYPH</name>
<proteinExistence type="predicted"/>
<dbReference type="InterPro" id="IPR008407">
    <property type="entry name" value="Brnchd-chn_aa_trnsp_AzlD"/>
</dbReference>
<dbReference type="PATRIC" id="fig|361041.3.peg.1879"/>